<keyword evidence="9" id="KW-1185">Reference proteome</keyword>
<dbReference type="InterPro" id="IPR004850">
    <property type="entry name" value="NtA_dom"/>
</dbReference>
<comment type="caution">
    <text evidence="4">Lacks conserved residue(s) required for the propagation of feature annotation.</text>
</comment>
<dbReference type="EMBL" id="CP092879">
    <property type="protein sequence ID" value="UYV79498.1"/>
    <property type="molecule type" value="Genomic_DNA"/>
</dbReference>
<feature type="chain" id="PRO_5046368822" evidence="5">
    <location>
        <begin position="22"/>
        <end position="210"/>
    </location>
</feature>
<dbReference type="Proteomes" id="UP001235939">
    <property type="component" value="Chromosome 17"/>
</dbReference>
<dbReference type="Pfam" id="PF03146">
    <property type="entry name" value="NtA"/>
    <property type="match status" value="1"/>
</dbReference>
<dbReference type="PROSITE" id="PS51465">
    <property type="entry name" value="KAZAL_2"/>
    <property type="match status" value="1"/>
</dbReference>
<feature type="domain" description="NtA" evidence="6">
    <location>
        <begin position="26"/>
        <end position="147"/>
    </location>
</feature>
<dbReference type="InterPro" id="IPR050653">
    <property type="entry name" value="Prot_Inhib_GrowthFact_Antg"/>
</dbReference>
<dbReference type="SMART" id="SM00280">
    <property type="entry name" value="KAZAL"/>
    <property type="match status" value="1"/>
</dbReference>
<keyword evidence="2" id="KW-0722">Serine protease inhibitor</keyword>
<dbReference type="PANTHER" id="PTHR10913:SF45">
    <property type="entry name" value="FOLLISTATIN, ISOFORM A-RELATED"/>
    <property type="match status" value="1"/>
</dbReference>
<dbReference type="PROSITE" id="PS51121">
    <property type="entry name" value="NTA"/>
    <property type="match status" value="1"/>
</dbReference>
<evidence type="ECO:0000313" key="8">
    <source>
        <dbReference type="EMBL" id="UYV79498.1"/>
    </source>
</evidence>
<evidence type="ECO:0000256" key="1">
    <source>
        <dbReference type="ARBA" id="ARBA00022690"/>
    </source>
</evidence>
<evidence type="ECO:0000256" key="4">
    <source>
        <dbReference type="PROSITE-ProRule" id="PRU00443"/>
    </source>
</evidence>
<name>A0ABY6LHZ6_9ARAC</name>
<organism evidence="8 9">
    <name type="scientific">Cordylochernes scorpioides</name>
    <dbReference type="NCBI Taxonomy" id="51811"/>
    <lineage>
        <taxon>Eukaryota</taxon>
        <taxon>Metazoa</taxon>
        <taxon>Ecdysozoa</taxon>
        <taxon>Arthropoda</taxon>
        <taxon>Chelicerata</taxon>
        <taxon>Arachnida</taxon>
        <taxon>Pseudoscorpiones</taxon>
        <taxon>Cheliferoidea</taxon>
        <taxon>Chernetidae</taxon>
        <taxon>Cordylochernes</taxon>
    </lineage>
</organism>
<evidence type="ECO:0000256" key="2">
    <source>
        <dbReference type="ARBA" id="ARBA00022900"/>
    </source>
</evidence>
<dbReference type="Pfam" id="PF07648">
    <property type="entry name" value="Kazal_2"/>
    <property type="match status" value="1"/>
</dbReference>
<keyword evidence="3" id="KW-1015">Disulfide bond</keyword>
<evidence type="ECO:0000259" key="6">
    <source>
        <dbReference type="PROSITE" id="PS51121"/>
    </source>
</evidence>
<proteinExistence type="predicted"/>
<dbReference type="PANTHER" id="PTHR10913">
    <property type="entry name" value="FOLLISTATIN-RELATED"/>
    <property type="match status" value="1"/>
</dbReference>
<keyword evidence="5" id="KW-0732">Signal</keyword>
<gene>
    <name evidence="8" type="ORF">LAZ67_17002905</name>
</gene>
<dbReference type="Gene3D" id="2.40.50.120">
    <property type="match status" value="1"/>
</dbReference>
<evidence type="ECO:0000256" key="5">
    <source>
        <dbReference type="SAM" id="SignalP"/>
    </source>
</evidence>
<accession>A0ABY6LHZ6</accession>
<dbReference type="SUPFAM" id="SSF100895">
    <property type="entry name" value="Kazal-type serine protease inhibitors"/>
    <property type="match status" value="1"/>
</dbReference>
<dbReference type="InterPro" id="IPR008993">
    <property type="entry name" value="TIMP-like_OB-fold"/>
</dbReference>
<dbReference type="Gene3D" id="3.30.60.30">
    <property type="match status" value="1"/>
</dbReference>
<keyword evidence="1" id="KW-0646">Protease inhibitor</keyword>
<feature type="signal peptide" evidence="5">
    <location>
        <begin position="1"/>
        <end position="21"/>
    </location>
</feature>
<reference evidence="8 9" key="1">
    <citation type="submission" date="2022-01" db="EMBL/GenBank/DDBJ databases">
        <title>A chromosomal length assembly of Cordylochernes scorpioides.</title>
        <authorList>
            <person name="Zeh D."/>
            <person name="Zeh J."/>
        </authorList>
    </citation>
    <scope>NUCLEOTIDE SEQUENCE [LARGE SCALE GENOMIC DNA]</scope>
    <source>
        <strain evidence="8">IN4F17</strain>
        <tissue evidence="8">Whole Body</tissue>
    </source>
</reference>
<feature type="domain" description="Kazal-like" evidence="7">
    <location>
        <begin position="162"/>
        <end position="209"/>
    </location>
</feature>
<sequence length="210" mass="22996">MSYWPAVVLVLVLFLSTQGDAARRRRPKLRDCDESPGDVRKADAVLTGRVERTFGVDPNMAHSAEVKVKRVLRGHDVPAVVLVEGLGDSSYCNNQVRSGDVRIFVLSRLSPGRFRLNGSLERTNAHTIERTDADIQEPCERKYCPNNGDCTVDSLSGLAVCVCPGSCAREYVPVCGSDGVTYSSACQLRMDSCSHQRNAYVVHEGACHHS</sequence>
<protein>
    <submittedName>
        <fullName evidence="8">AGRN</fullName>
    </submittedName>
</protein>
<evidence type="ECO:0000259" key="7">
    <source>
        <dbReference type="PROSITE" id="PS51465"/>
    </source>
</evidence>
<evidence type="ECO:0000256" key="3">
    <source>
        <dbReference type="ARBA" id="ARBA00023157"/>
    </source>
</evidence>
<evidence type="ECO:0000313" key="9">
    <source>
        <dbReference type="Proteomes" id="UP001235939"/>
    </source>
</evidence>
<dbReference type="InterPro" id="IPR036058">
    <property type="entry name" value="Kazal_dom_sf"/>
</dbReference>
<dbReference type="CDD" id="cd00104">
    <property type="entry name" value="KAZAL_FS"/>
    <property type="match status" value="1"/>
</dbReference>
<dbReference type="InterPro" id="IPR002350">
    <property type="entry name" value="Kazal_dom"/>
</dbReference>
<dbReference type="SUPFAM" id="SSF50242">
    <property type="entry name" value="TIMP-like"/>
    <property type="match status" value="1"/>
</dbReference>